<organism evidence="2 3">
    <name type="scientific">Oceanisphaera avium</name>
    <dbReference type="NCBI Taxonomy" id="1903694"/>
    <lineage>
        <taxon>Bacteria</taxon>
        <taxon>Pseudomonadati</taxon>
        <taxon>Pseudomonadota</taxon>
        <taxon>Gammaproteobacteria</taxon>
        <taxon>Aeromonadales</taxon>
        <taxon>Aeromonadaceae</taxon>
        <taxon>Oceanisphaera</taxon>
    </lineage>
</organism>
<dbReference type="KEGG" id="ocm:CBP12_12770"/>
<dbReference type="Proteomes" id="UP000243793">
    <property type="component" value="Chromosome"/>
</dbReference>
<dbReference type="Gene3D" id="3.30.1330.130">
    <property type="match status" value="1"/>
</dbReference>
<protein>
    <recommendedName>
        <fullName evidence="1">Formylmethanofuran dehydrogenase subunit E domain-containing protein</fullName>
    </recommendedName>
</protein>
<dbReference type="AlphaFoldDB" id="A0A1Y0D016"/>
<dbReference type="SUPFAM" id="SSF143555">
    <property type="entry name" value="FwdE-like"/>
    <property type="match status" value="1"/>
</dbReference>
<reference evidence="3" key="1">
    <citation type="submission" date="2017-05" db="EMBL/GenBank/DDBJ databases">
        <authorList>
            <person name="Sung H."/>
        </authorList>
    </citation>
    <scope>NUCLEOTIDE SEQUENCE [LARGE SCALE GENOMIC DNA]</scope>
    <source>
        <strain evidence="3">AMac2203</strain>
    </source>
</reference>
<sequence length="181" mass="19283">MGASSDGVLEYCYLDAVRLAGHSCPTVAGAWLCTVAALKNLYGEQLPERGGVSVYMDEVEDAGVTGVIAQVVTLLTGATAANGFKGLAGRYARNNLLHYASEGVQGMVFRRNDTGQQVAVSLDLSSVPAEPAQHTLIPLILSGQATSEQEQEFGRLWQNRVQRLLLEHANDPEVVQVTALA</sequence>
<evidence type="ECO:0000313" key="3">
    <source>
        <dbReference type="Proteomes" id="UP000243793"/>
    </source>
</evidence>
<dbReference type="Pfam" id="PF02663">
    <property type="entry name" value="FmdE"/>
    <property type="match status" value="1"/>
</dbReference>
<dbReference type="EMBL" id="CP021376">
    <property type="protein sequence ID" value="ART80919.1"/>
    <property type="molecule type" value="Genomic_DNA"/>
</dbReference>
<gene>
    <name evidence="2" type="ORF">CBP12_12770</name>
</gene>
<accession>A0A1Y0D016</accession>
<name>A0A1Y0D016_9GAMM</name>
<proteinExistence type="predicted"/>
<feature type="domain" description="Formylmethanofuran dehydrogenase subunit E" evidence="1">
    <location>
        <begin position="21"/>
        <end position="165"/>
    </location>
</feature>
<evidence type="ECO:0000259" key="1">
    <source>
        <dbReference type="Pfam" id="PF02663"/>
    </source>
</evidence>
<dbReference type="OrthoDB" id="259311at2"/>
<keyword evidence="3" id="KW-1185">Reference proteome</keyword>
<evidence type="ECO:0000313" key="2">
    <source>
        <dbReference type="EMBL" id="ART80919.1"/>
    </source>
</evidence>
<dbReference type="InterPro" id="IPR003814">
    <property type="entry name" value="FmdEsu_dom"/>
</dbReference>